<dbReference type="PANTHER" id="PTHR32343">
    <property type="entry name" value="SERINE/ARGININE-RICH SPLICING FACTOR"/>
    <property type="match status" value="1"/>
</dbReference>
<sequence>MDAQLYYGYESTNSFSELLTKNCMQLRTVQVSNLSLGASEQDIRDFFSFSGEIEHVEMQRDNERCQTAFVTFKDPKGAETASLLTGATIVDQMVAIILAPNYKPPTAGSQETGGGGGGGGGGGAVQKAEDVVSSMLARGYILGKDALNRAKAFDEKHQFTSTASAKMASLDQKIGLSEKISAGATMVNEKVREVDNKFQVSEKTRHAFAAAEQTASSAGSAIKRNRYLLLGASLVAGAYSRVAKAAGDVGHKAQEKVSSSSSSHNQDQDQDQQN</sequence>
<dbReference type="PANTHER" id="PTHR32343:SF37">
    <property type="entry name" value="BINDING PARTNER OF ACD11 1"/>
    <property type="match status" value="1"/>
</dbReference>
<keyword evidence="1" id="KW-0694">RNA-binding</keyword>
<dbReference type="InterPro" id="IPR035979">
    <property type="entry name" value="RBD_domain_sf"/>
</dbReference>
<reference evidence="5" key="2">
    <citation type="submission" date="2025-08" db="UniProtKB">
        <authorList>
            <consortium name="RefSeq"/>
        </authorList>
    </citation>
    <scope>IDENTIFICATION</scope>
    <source>
        <tissue evidence="5">Leaf</tissue>
    </source>
</reference>
<dbReference type="SUPFAM" id="SSF54928">
    <property type="entry name" value="RNA-binding domain, RBD"/>
    <property type="match status" value="1"/>
</dbReference>
<keyword evidence="4" id="KW-1185">Reference proteome</keyword>
<protein>
    <submittedName>
        <fullName evidence="5">Binding partner of ACD11 1-like isoform X1</fullName>
    </submittedName>
</protein>
<dbReference type="GeneID" id="116195255"/>
<evidence type="ECO:0000256" key="1">
    <source>
        <dbReference type="PROSITE-ProRule" id="PRU00176"/>
    </source>
</evidence>
<reference evidence="4" key="1">
    <citation type="journal article" date="2020" name="Plant Biotechnol. J.">
        <title>The pomegranate (Punica granatum L.) draft genome dissects genetic divergence between soft- and hard-seeded cultivars.</title>
        <authorList>
            <person name="Luo X."/>
            <person name="Li H."/>
            <person name="Wu Z."/>
            <person name="Yao W."/>
            <person name="Zhao P."/>
            <person name="Cao D."/>
            <person name="Yu H."/>
            <person name="Li K."/>
            <person name="Poudel K."/>
            <person name="Zhao D."/>
            <person name="Zhang F."/>
            <person name="Xia X."/>
            <person name="Chen L."/>
            <person name="Wang Q."/>
            <person name="Jing D."/>
            <person name="Cao S."/>
        </authorList>
    </citation>
    <scope>NUCLEOTIDE SEQUENCE [LARGE SCALE GENOMIC DNA]</scope>
    <source>
        <strain evidence="4">cv. Tunisia</strain>
    </source>
</reference>
<dbReference type="GO" id="GO:0003723">
    <property type="term" value="F:RNA binding"/>
    <property type="evidence" value="ECO:0007669"/>
    <property type="project" value="UniProtKB-UniRule"/>
</dbReference>
<accession>A0A6P8CF93</accession>
<dbReference type="InterPro" id="IPR012677">
    <property type="entry name" value="Nucleotide-bd_a/b_plait_sf"/>
</dbReference>
<proteinExistence type="predicted"/>
<feature type="domain" description="RRM" evidence="3">
    <location>
        <begin position="27"/>
        <end position="101"/>
    </location>
</feature>
<feature type="region of interest" description="Disordered" evidence="2">
    <location>
        <begin position="247"/>
        <end position="274"/>
    </location>
</feature>
<gene>
    <name evidence="5" type="primary">LOC116195255</name>
</gene>
<dbReference type="Pfam" id="PF00076">
    <property type="entry name" value="RRM_1"/>
    <property type="match status" value="1"/>
</dbReference>
<dbReference type="SMART" id="SM00360">
    <property type="entry name" value="RRM"/>
    <property type="match status" value="1"/>
</dbReference>
<dbReference type="OrthoDB" id="7763451at2759"/>
<organism evidence="4 5">
    <name type="scientific">Punica granatum</name>
    <name type="common">Pomegranate</name>
    <dbReference type="NCBI Taxonomy" id="22663"/>
    <lineage>
        <taxon>Eukaryota</taxon>
        <taxon>Viridiplantae</taxon>
        <taxon>Streptophyta</taxon>
        <taxon>Embryophyta</taxon>
        <taxon>Tracheophyta</taxon>
        <taxon>Spermatophyta</taxon>
        <taxon>Magnoliopsida</taxon>
        <taxon>eudicotyledons</taxon>
        <taxon>Gunneridae</taxon>
        <taxon>Pentapetalae</taxon>
        <taxon>rosids</taxon>
        <taxon>malvids</taxon>
        <taxon>Myrtales</taxon>
        <taxon>Lythraceae</taxon>
        <taxon>Punica</taxon>
    </lineage>
</organism>
<dbReference type="Gene3D" id="3.30.70.330">
    <property type="match status" value="1"/>
</dbReference>
<evidence type="ECO:0000313" key="4">
    <source>
        <dbReference type="Proteomes" id="UP000515151"/>
    </source>
</evidence>
<evidence type="ECO:0000256" key="2">
    <source>
        <dbReference type="SAM" id="MobiDB-lite"/>
    </source>
</evidence>
<name>A0A6P8CF93_PUNGR</name>
<feature type="compositionally biased region" description="Low complexity" evidence="2">
    <location>
        <begin position="258"/>
        <end position="274"/>
    </location>
</feature>
<dbReference type="PROSITE" id="PS50102">
    <property type="entry name" value="RRM"/>
    <property type="match status" value="1"/>
</dbReference>
<dbReference type="InterPro" id="IPR000504">
    <property type="entry name" value="RRM_dom"/>
</dbReference>
<dbReference type="AlphaFoldDB" id="A0A6P8CF93"/>
<dbReference type="RefSeq" id="XP_031380141.1">
    <property type="nucleotide sequence ID" value="XM_031524281.1"/>
</dbReference>
<dbReference type="Proteomes" id="UP000515151">
    <property type="component" value="Chromosome 2"/>
</dbReference>
<evidence type="ECO:0000259" key="3">
    <source>
        <dbReference type="PROSITE" id="PS50102"/>
    </source>
</evidence>
<evidence type="ECO:0000313" key="5">
    <source>
        <dbReference type="RefSeq" id="XP_031380141.1"/>
    </source>
</evidence>